<evidence type="ECO:0000259" key="6">
    <source>
        <dbReference type="Pfam" id="PF25944"/>
    </source>
</evidence>
<dbReference type="RefSeq" id="WP_119593786.1">
    <property type="nucleotide sequence ID" value="NZ_QXFM01000119.1"/>
</dbReference>
<comment type="subcellular location">
    <subcellularLocation>
        <location evidence="1">Cell envelope</location>
    </subcellularLocation>
</comment>
<dbReference type="Pfam" id="PF25917">
    <property type="entry name" value="BSH_RND"/>
    <property type="match status" value="1"/>
</dbReference>
<comment type="caution">
    <text evidence="8">The sequence shown here is derived from an EMBL/GenBank/DDBJ whole genome shotgun (WGS) entry which is preliminary data.</text>
</comment>
<proteinExistence type="inferred from homology"/>
<feature type="domain" description="Multidrug resistance protein MdtA-like alpha-helical hairpin" evidence="4">
    <location>
        <begin position="103"/>
        <end position="167"/>
    </location>
</feature>
<dbReference type="GO" id="GO:0022857">
    <property type="term" value="F:transmembrane transporter activity"/>
    <property type="evidence" value="ECO:0007669"/>
    <property type="project" value="InterPro"/>
</dbReference>
<protein>
    <submittedName>
        <fullName evidence="8">Efflux RND transporter periplasmic adaptor subunit</fullName>
    </submittedName>
</protein>
<dbReference type="PANTHER" id="PTHR30158:SF3">
    <property type="entry name" value="MULTIDRUG EFFLUX PUMP SUBUNIT ACRA-RELATED"/>
    <property type="match status" value="1"/>
</dbReference>
<accession>A0A3A1P2L7</accession>
<evidence type="ECO:0000256" key="1">
    <source>
        <dbReference type="ARBA" id="ARBA00004196"/>
    </source>
</evidence>
<comment type="similarity">
    <text evidence="2">Belongs to the membrane fusion protein (MFP) (TC 8.A.1) family.</text>
</comment>
<dbReference type="InterPro" id="IPR058624">
    <property type="entry name" value="MdtA-like_HH"/>
</dbReference>
<dbReference type="InterPro" id="IPR006143">
    <property type="entry name" value="RND_pump_MFP"/>
</dbReference>
<evidence type="ECO:0000256" key="2">
    <source>
        <dbReference type="ARBA" id="ARBA00009477"/>
    </source>
</evidence>
<dbReference type="PROSITE" id="PS51257">
    <property type="entry name" value="PROKAR_LIPOPROTEIN"/>
    <property type="match status" value="1"/>
</dbReference>
<evidence type="ECO:0000259" key="5">
    <source>
        <dbReference type="Pfam" id="PF25917"/>
    </source>
</evidence>
<dbReference type="Pfam" id="PF25876">
    <property type="entry name" value="HH_MFP_RND"/>
    <property type="match status" value="1"/>
</dbReference>
<dbReference type="GO" id="GO:0005886">
    <property type="term" value="C:plasma membrane"/>
    <property type="evidence" value="ECO:0007669"/>
    <property type="project" value="UniProtKB-SubCell"/>
</dbReference>
<dbReference type="GO" id="GO:0046677">
    <property type="term" value="P:response to antibiotic"/>
    <property type="evidence" value="ECO:0007669"/>
    <property type="project" value="TreeGrafter"/>
</dbReference>
<dbReference type="Gene3D" id="2.40.420.20">
    <property type="match status" value="1"/>
</dbReference>
<dbReference type="InterPro" id="IPR058627">
    <property type="entry name" value="MdtA-like_C"/>
</dbReference>
<reference evidence="8 9" key="1">
    <citation type="submission" date="2018-08" db="EMBL/GenBank/DDBJ databases">
        <title>Erythrobacter zhengii sp.nov., a bacterium isolated from deep-sea sediment.</title>
        <authorList>
            <person name="Fang C."/>
            <person name="Wu Y.-H."/>
            <person name="Sun C."/>
            <person name="Wang H."/>
            <person name="Cheng H."/>
            <person name="Meng F.-X."/>
            <person name="Wang C.-S."/>
            <person name="Xu X.-W."/>
        </authorList>
    </citation>
    <scope>NUCLEOTIDE SEQUENCE [LARGE SCALE GENOMIC DNA]</scope>
    <source>
        <strain evidence="8 9">CCTCC AB 2015396</strain>
    </source>
</reference>
<dbReference type="AlphaFoldDB" id="A0A3A1P2L7"/>
<feature type="chain" id="PRO_5017179912" evidence="3">
    <location>
        <begin position="31"/>
        <end position="380"/>
    </location>
</feature>
<dbReference type="OrthoDB" id="9816569at2"/>
<evidence type="ECO:0000259" key="4">
    <source>
        <dbReference type="Pfam" id="PF25876"/>
    </source>
</evidence>
<feature type="domain" description="Multidrug resistance protein MdtA-like beta-barrel" evidence="6">
    <location>
        <begin position="209"/>
        <end position="291"/>
    </location>
</feature>
<name>A0A3A1P2L7_9SPHN</name>
<sequence length="380" mass="40689">MIAKVRKRASLAVVGTLGLVLAACSSPEQAPPPEIEVAVLKVKPEPLALFDELPGRVVAYRVAEIRPQVGGIVQRQLFEQGSEVRAGQPLFQINAAPFQADANSSAAALQRAQATFARARLQEERLRPLVDADAISRQSYDDARVARDQAAADVAEARAALARRRLDVGFARITSPISGRIGEALVTEGALVSANDANPLATVHQIDQVYIDVRQPVARIETMRAAIEAGTADENAPVEILSTEGQPYPVKGRMLFSGITVDPSTGNAVVRVLVPNPDRRLLPGMFVRARLPRTFEQEAITVPQQAVRRDPSGKAQVFVVDGKGQVAARDVVVGDVIEGRYHVSSGLRAGETVIVEGQDKVQPDVPVKSIAWRPAAAAAR</sequence>
<keyword evidence="9" id="KW-1185">Reference proteome</keyword>
<evidence type="ECO:0000313" key="9">
    <source>
        <dbReference type="Proteomes" id="UP000265366"/>
    </source>
</evidence>
<feature type="domain" description="Multidrug resistance protein MdtA-like barrel-sandwich hybrid" evidence="5">
    <location>
        <begin position="61"/>
        <end position="203"/>
    </location>
</feature>
<dbReference type="InterPro" id="IPR058625">
    <property type="entry name" value="MdtA-like_BSH"/>
</dbReference>
<dbReference type="InterPro" id="IPR058626">
    <property type="entry name" value="MdtA-like_b-barrel"/>
</dbReference>
<dbReference type="Gene3D" id="2.40.50.100">
    <property type="match status" value="1"/>
</dbReference>
<dbReference type="Gene3D" id="1.10.287.470">
    <property type="entry name" value="Helix hairpin bin"/>
    <property type="match status" value="1"/>
</dbReference>
<dbReference type="Gene3D" id="2.40.30.170">
    <property type="match status" value="1"/>
</dbReference>
<evidence type="ECO:0000313" key="8">
    <source>
        <dbReference type="EMBL" id="RIV82356.1"/>
    </source>
</evidence>
<dbReference type="FunFam" id="2.40.420.20:FF:000001">
    <property type="entry name" value="Efflux RND transporter periplasmic adaptor subunit"/>
    <property type="match status" value="1"/>
</dbReference>
<keyword evidence="3" id="KW-0732">Signal</keyword>
<evidence type="ECO:0000259" key="7">
    <source>
        <dbReference type="Pfam" id="PF25967"/>
    </source>
</evidence>
<dbReference type="Proteomes" id="UP000265366">
    <property type="component" value="Unassembled WGS sequence"/>
</dbReference>
<evidence type="ECO:0000256" key="3">
    <source>
        <dbReference type="SAM" id="SignalP"/>
    </source>
</evidence>
<dbReference type="NCBIfam" id="TIGR01730">
    <property type="entry name" value="RND_mfp"/>
    <property type="match status" value="1"/>
</dbReference>
<feature type="signal peptide" evidence="3">
    <location>
        <begin position="1"/>
        <end position="30"/>
    </location>
</feature>
<organism evidence="8 9">
    <name type="scientific">Aurantiacibacter xanthus</name>
    <dbReference type="NCBI Taxonomy" id="1784712"/>
    <lineage>
        <taxon>Bacteria</taxon>
        <taxon>Pseudomonadati</taxon>
        <taxon>Pseudomonadota</taxon>
        <taxon>Alphaproteobacteria</taxon>
        <taxon>Sphingomonadales</taxon>
        <taxon>Erythrobacteraceae</taxon>
        <taxon>Aurantiacibacter</taxon>
    </lineage>
</organism>
<dbReference type="SUPFAM" id="SSF111369">
    <property type="entry name" value="HlyD-like secretion proteins"/>
    <property type="match status" value="1"/>
</dbReference>
<dbReference type="Pfam" id="PF25967">
    <property type="entry name" value="RND-MFP_C"/>
    <property type="match status" value="1"/>
</dbReference>
<feature type="domain" description="Multidrug resistance protein MdtA-like C-terminal permuted SH3" evidence="7">
    <location>
        <begin position="299"/>
        <end position="360"/>
    </location>
</feature>
<dbReference type="EMBL" id="QXFM01000119">
    <property type="protein sequence ID" value="RIV82356.1"/>
    <property type="molecule type" value="Genomic_DNA"/>
</dbReference>
<dbReference type="PANTHER" id="PTHR30158">
    <property type="entry name" value="ACRA/E-RELATED COMPONENT OF DRUG EFFLUX TRANSPORTER"/>
    <property type="match status" value="1"/>
</dbReference>
<gene>
    <name evidence="8" type="ORF">D2V17_15655</name>
</gene>
<dbReference type="Pfam" id="PF25944">
    <property type="entry name" value="Beta-barrel_RND"/>
    <property type="match status" value="1"/>
</dbReference>